<proteinExistence type="predicted"/>
<sequence length="155" mass="17209">MWRISTLLQALLCLQAHAAVTQPEQPLIAFNVMNLTAKAETLSHRVEYNFLVRTTHSGPMVQCNSLQTNLNESLSNVSMTSCDPNSGVSFSWRQFNDGHAELMLLRKMSDTLPVRDVGIHTISSDEIGEVASGTQFEHQAYLGPSNFTVPVVRVY</sequence>
<organism evidence="1 2">
    <name type="scientific">Pyricularia oryzae</name>
    <name type="common">Rice blast fungus</name>
    <name type="synonym">Magnaporthe oryzae</name>
    <dbReference type="NCBI Taxonomy" id="318829"/>
    <lineage>
        <taxon>Eukaryota</taxon>
        <taxon>Fungi</taxon>
        <taxon>Dikarya</taxon>
        <taxon>Ascomycota</taxon>
        <taxon>Pezizomycotina</taxon>
        <taxon>Sordariomycetes</taxon>
        <taxon>Sordariomycetidae</taxon>
        <taxon>Magnaporthales</taxon>
        <taxon>Pyriculariaceae</taxon>
        <taxon>Pyricularia</taxon>
    </lineage>
</organism>
<accession>A0A4P7NIX2</accession>
<dbReference type="AlphaFoldDB" id="A0A4P7NIX2"/>
<dbReference type="EMBL" id="CP034208">
    <property type="protein sequence ID" value="QBZ61987.1"/>
    <property type="molecule type" value="Genomic_DNA"/>
</dbReference>
<gene>
    <name evidence="1" type="ORF">PoMZ_10861</name>
</gene>
<reference evidence="1 2" key="1">
    <citation type="journal article" date="2019" name="Mol. Biol. Evol.">
        <title>Blast fungal genomes show frequent chromosomal changes, gene gains and losses, and effector gene turnover.</title>
        <authorList>
            <person name="Gomez Luciano L.B."/>
            <person name="Jason Tsai I."/>
            <person name="Chuma I."/>
            <person name="Tosa Y."/>
            <person name="Chen Y.H."/>
            <person name="Li J.Y."/>
            <person name="Li M.Y."/>
            <person name="Jade Lu M.Y."/>
            <person name="Nakayashiki H."/>
            <person name="Li W.H."/>
        </authorList>
    </citation>
    <scope>NUCLEOTIDE SEQUENCE [LARGE SCALE GENOMIC DNA]</scope>
    <source>
        <strain evidence="1">MZ5-1-6</strain>
    </source>
</reference>
<evidence type="ECO:0000313" key="2">
    <source>
        <dbReference type="Proteomes" id="UP000294847"/>
    </source>
</evidence>
<protein>
    <submittedName>
        <fullName evidence="1">Uncharacterized protein</fullName>
    </submittedName>
</protein>
<evidence type="ECO:0000313" key="1">
    <source>
        <dbReference type="EMBL" id="QBZ61987.1"/>
    </source>
</evidence>
<name>A0A4P7NIX2_PYROR</name>
<dbReference type="Proteomes" id="UP000294847">
    <property type="component" value="Chromosome 5"/>
</dbReference>